<keyword evidence="3" id="KW-1185">Reference proteome</keyword>
<keyword evidence="1" id="KW-0472">Membrane</keyword>
<feature type="transmembrane region" description="Helical" evidence="1">
    <location>
        <begin position="45"/>
        <end position="67"/>
    </location>
</feature>
<sequence length="102" mass="10898">MRCLATGMRVKRLNLKGKIMIYLISLGAGVLMGFIYGLIGVRSPAPPAVALVGLLGMLAGGQILPIAKQLLHKDFSLAWFRHECAPEITGVTPPVATKKENS</sequence>
<name>A0A916UTG7_9BURK</name>
<evidence type="ECO:0000313" key="3">
    <source>
        <dbReference type="Proteomes" id="UP000637423"/>
    </source>
</evidence>
<reference evidence="2" key="1">
    <citation type="journal article" date="2014" name="Int. J. Syst. Evol. Microbiol.">
        <title>Complete genome sequence of Corynebacterium casei LMG S-19264T (=DSM 44701T), isolated from a smear-ripened cheese.</title>
        <authorList>
            <consortium name="US DOE Joint Genome Institute (JGI-PGF)"/>
            <person name="Walter F."/>
            <person name="Albersmeier A."/>
            <person name="Kalinowski J."/>
            <person name="Ruckert C."/>
        </authorList>
    </citation>
    <scope>NUCLEOTIDE SEQUENCE</scope>
    <source>
        <strain evidence="2">CGMCC 1.10998</strain>
    </source>
</reference>
<evidence type="ECO:0000256" key="1">
    <source>
        <dbReference type="SAM" id="Phobius"/>
    </source>
</evidence>
<feature type="transmembrane region" description="Helical" evidence="1">
    <location>
        <begin position="20"/>
        <end position="39"/>
    </location>
</feature>
<dbReference type="InterPro" id="IPR020017">
    <property type="entry name" value="XapX_domain"/>
</dbReference>
<accession>A0A916UTG7</accession>
<organism evidence="2 3">
    <name type="scientific">Undibacterium terreum</name>
    <dbReference type="NCBI Taxonomy" id="1224302"/>
    <lineage>
        <taxon>Bacteria</taxon>
        <taxon>Pseudomonadati</taxon>
        <taxon>Pseudomonadota</taxon>
        <taxon>Betaproteobacteria</taxon>
        <taxon>Burkholderiales</taxon>
        <taxon>Oxalobacteraceae</taxon>
        <taxon>Undibacterium</taxon>
    </lineage>
</organism>
<evidence type="ECO:0000313" key="2">
    <source>
        <dbReference type="EMBL" id="GGC85916.1"/>
    </source>
</evidence>
<reference evidence="2" key="2">
    <citation type="submission" date="2020-09" db="EMBL/GenBank/DDBJ databases">
        <authorList>
            <person name="Sun Q."/>
            <person name="Zhou Y."/>
        </authorList>
    </citation>
    <scope>NUCLEOTIDE SEQUENCE</scope>
    <source>
        <strain evidence="2">CGMCC 1.10998</strain>
    </source>
</reference>
<dbReference type="Pfam" id="PF07235">
    <property type="entry name" value="DUF1427"/>
    <property type="match status" value="1"/>
</dbReference>
<proteinExistence type="predicted"/>
<dbReference type="NCBIfam" id="TIGR03510">
    <property type="entry name" value="XapX"/>
    <property type="match status" value="1"/>
</dbReference>
<dbReference type="InterPro" id="IPR009872">
    <property type="entry name" value="DUF1427"/>
</dbReference>
<dbReference type="AlphaFoldDB" id="A0A916UTG7"/>
<keyword evidence="1" id="KW-1133">Transmembrane helix</keyword>
<comment type="caution">
    <text evidence="2">The sequence shown here is derived from an EMBL/GenBank/DDBJ whole genome shotgun (WGS) entry which is preliminary data.</text>
</comment>
<gene>
    <name evidence="2" type="ORF">GCM10011396_36570</name>
</gene>
<dbReference type="EMBL" id="BMED01000003">
    <property type="protein sequence ID" value="GGC85916.1"/>
    <property type="molecule type" value="Genomic_DNA"/>
</dbReference>
<protein>
    <submittedName>
        <fullName evidence="2">ABC transporter substrate-binding protein</fullName>
    </submittedName>
</protein>
<dbReference type="Proteomes" id="UP000637423">
    <property type="component" value="Unassembled WGS sequence"/>
</dbReference>
<keyword evidence="1" id="KW-0812">Transmembrane</keyword>